<dbReference type="Proteomes" id="UP000266643">
    <property type="component" value="Unassembled WGS sequence"/>
</dbReference>
<evidence type="ECO:0000313" key="27">
    <source>
        <dbReference type="Proteomes" id="UP000283543"/>
    </source>
</evidence>
<evidence type="ECO:0000313" key="28">
    <source>
        <dbReference type="Proteomes" id="UP000285430"/>
    </source>
</evidence>
<dbReference type="EMBL" id="QUTB01003664">
    <property type="protein sequence ID" value="RHY66716.1"/>
    <property type="molecule type" value="Genomic_DNA"/>
</dbReference>
<evidence type="ECO:0000313" key="16">
    <source>
        <dbReference type="EMBL" id="RHY70814.1"/>
    </source>
</evidence>
<evidence type="ECO:0000256" key="11">
    <source>
        <dbReference type="ARBA" id="ARBA00023136"/>
    </source>
</evidence>
<dbReference type="EMBL" id="QUTC01001690">
    <property type="protein sequence ID" value="RHY76172.1"/>
    <property type="molecule type" value="Genomic_DNA"/>
</dbReference>
<evidence type="ECO:0000256" key="9">
    <source>
        <dbReference type="ARBA" id="ARBA00022989"/>
    </source>
</evidence>
<evidence type="ECO:0000256" key="3">
    <source>
        <dbReference type="ARBA" id="ARBA00005667"/>
    </source>
</evidence>
<evidence type="ECO:0000313" key="13">
    <source>
        <dbReference type="EMBL" id="RHY06476.1"/>
    </source>
</evidence>
<dbReference type="EMBL" id="QUTH01001982">
    <property type="protein sequence ID" value="RHZ28350.1"/>
    <property type="molecule type" value="Genomic_DNA"/>
</dbReference>
<feature type="region of interest" description="Disordered" evidence="12">
    <location>
        <begin position="72"/>
        <end position="99"/>
    </location>
</feature>
<keyword evidence="9" id="KW-1133">Transmembrane helix</keyword>
<evidence type="ECO:0000313" key="18">
    <source>
        <dbReference type="EMBL" id="RHY84205.1"/>
    </source>
</evidence>
<evidence type="ECO:0000313" key="20">
    <source>
        <dbReference type="EMBL" id="RHZ27097.1"/>
    </source>
</evidence>
<dbReference type="Proteomes" id="UP000266239">
    <property type="component" value="Unassembled WGS sequence"/>
</dbReference>
<evidence type="ECO:0000313" key="25">
    <source>
        <dbReference type="Proteomes" id="UP000266239"/>
    </source>
</evidence>
<gene>
    <name evidence="14" type="ORF">DYB25_007829</name>
    <name evidence="20" type="ORF">DYB26_004425</name>
    <name evidence="16" type="ORF">DYB30_007357</name>
    <name evidence="19" type="ORF">DYB31_004751</name>
    <name evidence="15" type="ORF">DYB34_008015</name>
    <name evidence="18" type="ORF">DYB35_001331</name>
    <name evidence="13" type="ORF">DYB36_004204</name>
    <name evidence="21" type="ORF">DYB37_002464</name>
    <name evidence="17" type="ORF">DYB38_007905</name>
</gene>
<keyword evidence="11" id="KW-0472">Membrane</keyword>
<comment type="subcellular location">
    <subcellularLocation>
        <location evidence="2">Mitochondrion inner membrane</location>
        <topology evidence="2">Single-pass membrane protein</topology>
        <orientation evidence="2">Matrix side</orientation>
    </subcellularLocation>
</comment>
<keyword evidence="6" id="KW-0812">Transmembrane</keyword>
<organism evidence="13 22">
    <name type="scientific">Aphanomyces astaci</name>
    <name type="common">Crayfish plague agent</name>
    <dbReference type="NCBI Taxonomy" id="112090"/>
    <lineage>
        <taxon>Eukaryota</taxon>
        <taxon>Sar</taxon>
        <taxon>Stramenopiles</taxon>
        <taxon>Oomycota</taxon>
        <taxon>Saprolegniomycetes</taxon>
        <taxon>Saprolegniales</taxon>
        <taxon>Verrucalvaceae</taxon>
        <taxon>Aphanomyces</taxon>
    </lineage>
</organism>
<dbReference type="VEuPathDB" id="FungiDB:H257_06372"/>
<dbReference type="EMBL" id="QUTA01006301">
    <property type="protein sequence ID" value="RHY11740.1"/>
    <property type="molecule type" value="Genomic_DNA"/>
</dbReference>
<evidence type="ECO:0000313" key="29">
    <source>
        <dbReference type="Proteomes" id="UP000285712"/>
    </source>
</evidence>
<evidence type="ECO:0000256" key="4">
    <source>
        <dbReference type="ARBA" id="ARBA00022448"/>
    </source>
</evidence>
<feature type="compositionally biased region" description="Basic and acidic residues" evidence="12">
    <location>
        <begin position="87"/>
        <end position="99"/>
    </location>
</feature>
<keyword evidence="8" id="KW-0249">Electron transport</keyword>
<comment type="similarity">
    <text evidence="3">Belongs to the complex I NDUFB3 subunit family.</text>
</comment>
<evidence type="ECO:0000313" key="17">
    <source>
        <dbReference type="EMBL" id="RHY76172.1"/>
    </source>
</evidence>
<evidence type="ECO:0000256" key="8">
    <source>
        <dbReference type="ARBA" id="ARBA00022982"/>
    </source>
</evidence>
<evidence type="ECO:0000256" key="10">
    <source>
        <dbReference type="ARBA" id="ARBA00023128"/>
    </source>
</evidence>
<dbReference type="Proteomes" id="UP000266196">
    <property type="component" value="Unassembled WGS sequence"/>
</dbReference>
<dbReference type="Proteomes" id="UP000286510">
    <property type="component" value="Unassembled WGS sequence"/>
</dbReference>
<evidence type="ECO:0000256" key="2">
    <source>
        <dbReference type="ARBA" id="ARBA00004298"/>
    </source>
</evidence>
<evidence type="ECO:0000313" key="23">
    <source>
        <dbReference type="Proteomes" id="UP000265716"/>
    </source>
</evidence>
<evidence type="ECO:0000256" key="1">
    <source>
        <dbReference type="ARBA" id="ARBA00003195"/>
    </source>
</evidence>
<dbReference type="EMBL" id="QUTG01006352">
    <property type="protein sequence ID" value="RHY84205.1"/>
    <property type="molecule type" value="Genomic_DNA"/>
</dbReference>
<dbReference type="EMBL" id="QUSZ01006242">
    <property type="protein sequence ID" value="RHY06476.1"/>
    <property type="molecule type" value="Genomic_DNA"/>
</dbReference>
<dbReference type="EMBL" id="QUTD01003902">
    <property type="protein sequence ID" value="RHY70814.1"/>
    <property type="molecule type" value="Genomic_DNA"/>
</dbReference>
<evidence type="ECO:0000313" key="22">
    <source>
        <dbReference type="Proteomes" id="UP000265427"/>
    </source>
</evidence>
<reference evidence="22 23" key="1">
    <citation type="submission" date="2018-08" db="EMBL/GenBank/DDBJ databases">
        <title>Aphanomyces genome sequencing and annotation.</title>
        <authorList>
            <person name="Minardi D."/>
            <person name="Oidtmann B."/>
            <person name="Van Der Giezen M."/>
            <person name="Studholme D.J."/>
        </authorList>
    </citation>
    <scope>NUCLEOTIDE SEQUENCE [LARGE SCALE GENOMIC DNA]</scope>
    <source>
        <strain evidence="19 24">197901</strain>
        <strain evidence="16 26">D2</strain>
        <strain evidence="21 28">Da</strain>
        <strain evidence="20 30">FDL457</strain>
        <strain evidence="13 22">Kv</strain>
        <strain evidence="17 23">SA</strain>
        <strain evidence="15 27">Si</strain>
        <strain evidence="18 29">Sv</strain>
        <strain evidence="14 25">Yx</strain>
    </source>
</reference>
<dbReference type="Pfam" id="PF08122">
    <property type="entry name" value="NDUF_B12"/>
    <property type="match status" value="1"/>
</dbReference>
<accession>A0A397AHC1</accession>
<evidence type="ECO:0000256" key="6">
    <source>
        <dbReference type="ARBA" id="ARBA00022692"/>
    </source>
</evidence>
<dbReference type="Proteomes" id="UP000265716">
    <property type="component" value="Unassembled WGS sequence"/>
</dbReference>
<dbReference type="Proteomes" id="UP000285712">
    <property type="component" value="Unassembled WGS sequence"/>
</dbReference>
<proteinExistence type="inferred from homology"/>
<evidence type="ECO:0000256" key="5">
    <source>
        <dbReference type="ARBA" id="ARBA00022660"/>
    </source>
</evidence>
<dbReference type="GO" id="GO:0005743">
    <property type="term" value="C:mitochondrial inner membrane"/>
    <property type="evidence" value="ECO:0007669"/>
    <property type="project" value="UniProtKB-SubCell"/>
</dbReference>
<dbReference type="Proteomes" id="UP000283543">
    <property type="component" value="Unassembled WGS sequence"/>
</dbReference>
<evidence type="ECO:0000313" key="30">
    <source>
        <dbReference type="Proteomes" id="UP000286510"/>
    </source>
</evidence>
<dbReference type="GO" id="GO:0022900">
    <property type="term" value="P:electron transport chain"/>
    <property type="evidence" value="ECO:0007669"/>
    <property type="project" value="InterPro"/>
</dbReference>
<dbReference type="Proteomes" id="UP000285430">
    <property type="component" value="Unassembled WGS sequence"/>
</dbReference>
<evidence type="ECO:0000313" key="24">
    <source>
        <dbReference type="Proteomes" id="UP000266196"/>
    </source>
</evidence>
<comment type="function">
    <text evidence="1">Accessory subunit of the mitochondrial membrane respiratory chain NADH dehydrogenase (Complex I), that is believed not to be involved in catalysis. Complex I functions in the transfer of electrons from NADH to the respiratory chain. The immediate electron acceptor for the enzyme is believed to be ubiquinone.</text>
</comment>
<evidence type="ECO:0000313" key="14">
    <source>
        <dbReference type="EMBL" id="RHY11740.1"/>
    </source>
</evidence>
<evidence type="ECO:0000256" key="7">
    <source>
        <dbReference type="ARBA" id="ARBA00022792"/>
    </source>
</evidence>
<sequence>MGLSNSGTIVTPRVVQSGSADLNTMVLAGQDAWRSHPFLTGCIKKPIPGFGIAAGIFAVYLTVDTIANLGNKNSHSSHGHSAPAVYVKEEIGERPRYEG</sequence>
<keyword evidence="5" id="KW-0679">Respiratory chain</keyword>
<dbReference type="EMBL" id="QUTE01011892">
    <property type="protein sequence ID" value="RHZ08597.1"/>
    <property type="molecule type" value="Genomic_DNA"/>
</dbReference>
<dbReference type="EMBL" id="QUTF01011759">
    <property type="protein sequence ID" value="RHZ27097.1"/>
    <property type="molecule type" value="Genomic_DNA"/>
</dbReference>
<evidence type="ECO:0000313" key="21">
    <source>
        <dbReference type="EMBL" id="RHZ28350.1"/>
    </source>
</evidence>
<keyword evidence="10" id="KW-0496">Mitochondrion</keyword>
<evidence type="ECO:0000313" key="26">
    <source>
        <dbReference type="Proteomes" id="UP000266643"/>
    </source>
</evidence>
<keyword evidence="7" id="KW-0999">Mitochondrion inner membrane</keyword>
<evidence type="ECO:0000313" key="15">
    <source>
        <dbReference type="EMBL" id="RHY66716.1"/>
    </source>
</evidence>
<dbReference type="Proteomes" id="UP000265427">
    <property type="component" value="Unassembled WGS sequence"/>
</dbReference>
<evidence type="ECO:0000256" key="12">
    <source>
        <dbReference type="SAM" id="MobiDB-lite"/>
    </source>
</evidence>
<evidence type="ECO:0000313" key="19">
    <source>
        <dbReference type="EMBL" id="RHZ08597.1"/>
    </source>
</evidence>
<comment type="caution">
    <text evidence="13">The sequence shown here is derived from an EMBL/GenBank/DDBJ whole genome shotgun (WGS) entry which is preliminary data.</text>
</comment>
<evidence type="ECO:0008006" key="31">
    <source>
        <dbReference type="Google" id="ProtNLM"/>
    </source>
</evidence>
<keyword evidence="4" id="KW-0813">Transport</keyword>
<protein>
    <recommendedName>
        <fullName evidence="31">NADH-ubiquinone oxidoreductase B12 subunit</fullName>
    </recommendedName>
</protein>
<dbReference type="InterPro" id="IPR012576">
    <property type="entry name" value="NDUFB3"/>
</dbReference>
<name>A0A397AHC1_APHAT</name>
<dbReference type="AlphaFoldDB" id="A0A397AHC1"/>